<keyword evidence="2" id="KW-1185">Reference proteome</keyword>
<dbReference type="EMBL" id="FNBZ01000001">
    <property type="protein sequence ID" value="SDF29416.1"/>
    <property type="molecule type" value="Genomic_DNA"/>
</dbReference>
<gene>
    <name evidence="1" type="ORF">SAMN05421844_101268</name>
</gene>
<name>A0ABY0NGH4_9HYPH</name>
<dbReference type="Proteomes" id="UP000199468">
    <property type="component" value="Unassembled WGS sequence"/>
</dbReference>
<evidence type="ECO:0000313" key="1">
    <source>
        <dbReference type="EMBL" id="SDF29416.1"/>
    </source>
</evidence>
<sequence>MINSDNTYYGKINKGINISNMESKSISSAINKLKLQSDKAAGFQREFAVDGVADWYAGEVRSIVPNVCFTLTGYFPNWRPHNGLASSDAQLVRRQFARFYRKLGIALSPEKFDRRNVENWPLFYAFVETQQRGSKRPVPAHIHAAAHFSELQLAWLGDGTGREGCVDARKLWLETIGAYRDRANESYSEAYARQKRLHNLFQLDLNPDENTSFYITKFSGLEENAARSIRRSDLLCLSGH</sequence>
<reference evidence="1 2" key="1">
    <citation type="submission" date="2016-10" db="EMBL/GenBank/DDBJ databases">
        <authorList>
            <person name="Varghese N."/>
            <person name="Submissions S."/>
        </authorList>
    </citation>
    <scope>NUCLEOTIDE SEQUENCE [LARGE SCALE GENOMIC DNA]</scope>
    <source>
        <strain evidence="1 2">DSM 26672</strain>
    </source>
</reference>
<accession>A0ABY0NGH4</accession>
<protein>
    <submittedName>
        <fullName evidence="1">Uncharacterized protein</fullName>
    </submittedName>
</protein>
<comment type="caution">
    <text evidence="1">The sequence shown here is derived from an EMBL/GenBank/DDBJ whole genome shotgun (WGS) entry which is preliminary data.</text>
</comment>
<organism evidence="1 2">
    <name type="scientific">Bosea robiniae</name>
    <dbReference type="NCBI Taxonomy" id="1036780"/>
    <lineage>
        <taxon>Bacteria</taxon>
        <taxon>Pseudomonadati</taxon>
        <taxon>Pseudomonadota</taxon>
        <taxon>Alphaproteobacteria</taxon>
        <taxon>Hyphomicrobiales</taxon>
        <taxon>Boseaceae</taxon>
        <taxon>Bosea</taxon>
    </lineage>
</organism>
<dbReference type="RefSeq" id="WP_139163469.1">
    <property type="nucleotide sequence ID" value="NZ_FNBZ01000001.1"/>
</dbReference>
<proteinExistence type="predicted"/>
<evidence type="ECO:0000313" key="2">
    <source>
        <dbReference type="Proteomes" id="UP000199468"/>
    </source>
</evidence>